<dbReference type="RefSeq" id="WP_077537318.1">
    <property type="nucleotide sequence ID" value="NZ_CP019628.1"/>
</dbReference>
<sequence length="403" mass="45908">MARTVKPLNDTQIKQAKPKEKEYSLSDGSGLQLSIRPNGTKSWLFKYYRPFTKKRTNLSFGQYPQITLAAARAKREEARGLLANEIDPKEYKEQQYTQETQSRLNTLEKVALDWFELKRSTVSPNYAEDVWNSLERHIFPTLGQRPLSGLTAKLAIDTIKPIAAKGALETVKRLCQRLNEIMVYAVNTGVVEHNSLAGIKAAFQTPIKKSMATIGSERLPEFMEALSRASIKFTTRCLIEWQLHTMVRPSEAAMAEWSEIDFESKVWILPAEKMKMSKSHKVPLTPSTLRILEIMKPVSGHRQYIFPADREPRSHTNPQTANAAIKRMGFKGELVAHGLRSLASTILNETKLFDSELIEVALAHQEKNEIRAAYNRAEYVENRREVMIWWSDYINKAKVAASV</sequence>
<dbReference type="EMBL" id="CP019628">
    <property type="protein sequence ID" value="AQQ00632.1"/>
    <property type="molecule type" value="Genomic_DNA"/>
</dbReference>
<dbReference type="InterPro" id="IPR010998">
    <property type="entry name" value="Integrase_recombinase_N"/>
</dbReference>
<evidence type="ECO:0000259" key="6">
    <source>
        <dbReference type="PROSITE" id="PS51898"/>
    </source>
</evidence>
<dbReference type="GO" id="GO:0015074">
    <property type="term" value="P:DNA integration"/>
    <property type="evidence" value="ECO:0007669"/>
    <property type="project" value="UniProtKB-KW"/>
</dbReference>
<dbReference type="SUPFAM" id="SSF56349">
    <property type="entry name" value="DNA breaking-rejoining enzymes"/>
    <property type="match status" value="1"/>
</dbReference>
<keyword evidence="4" id="KW-0233">DNA recombination</keyword>
<dbReference type="InterPro" id="IPR053876">
    <property type="entry name" value="Phage_int_M"/>
</dbReference>
<evidence type="ECO:0000256" key="4">
    <source>
        <dbReference type="ARBA" id="ARBA00023172"/>
    </source>
</evidence>
<proteinExistence type="inferred from homology"/>
<evidence type="ECO:0000256" key="3">
    <source>
        <dbReference type="ARBA" id="ARBA00023125"/>
    </source>
</evidence>
<gene>
    <name evidence="7" type="ORF">B0W48_12940</name>
</gene>
<accession>A0A1Q2GZS7</accession>
<dbReference type="PROSITE" id="PS51898">
    <property type="entry name" value="TYR_RECOMBINASE"/>
    <property type="match status" value="1"/>
</dbReference>
<dbReference type="InterPro" id="IPR038488">
    <property type="entry name" value="Integrase_DNA-bd_sf"/>
</dbReference>
<dbReference type="Pfam" id="PF00589">
    <property type="entry name" value="Phage_integrase"/>
    <property type="match status" value="1"/>
</dbReference>
<protein>
    <submittedName>
        <fullName evidence="7">Integrase</fullName>
    </submittedName>
</protein>
<dbReference type="KEGG" id="paln:B0W48_12940"/>
<comment type="similarity">
    <text evidence="1">Belongs to the 'phage' integrase family.</text>
</comment>
<dbReference type="CDD" id="cd00801">
    <property type="entry name" value="INT_P4_C"/>
    <property type="match status" value="1"/>
</dbReference>
<dbReference type="Gene3D" id="1.10.150.130">
    <property type="match status" value="1"/>
</dbReference>
<evidence type="ECO:0000256" key="5">
    <source>
        <dbReference type="SAM" id="MobiDB-lite"/>
    </source>
</evidence>
<evidence type="ECO:0000256" key="2">
    <source>
        <dbReference type="ARBA" id="ARBA00022908"/>
    </source>
</evidence>
<dbReference type="InterPro" id="IPR002104">
    <property type="entry name" value="Integrase_catalytic"/>
</dbReference>
<dbReference type="Pfam" id="PF13356">
    <property type="entry name" value="Arm-DNA-bind_3"/>
    <property type="match status" value="1"/>
</dbReference>
<dbReference type="InterPro" id="IPR011010">
    <property type="entry name" value="DNA_brk_join_enz"/>
</dbReference>
<feature type="domain" description="Tyr recombinase" evidence="6">
    <location>
        <begin position="209"/>
        <end position="388"/>
    </location>
</feature>
<dbReference type="STRING" id="247523.B0W48_12940"/>
<dbReference type="NCBIfam" id="NF007246">
    <property type="entry name" value="PRK09692.1"/>
    <property type="match status" value="1"/>
</dbReference>
<dbReference type="Pfam" id="PF22022">
    <property type="entry name" value="Phage_int_M"/>
    <property type="match status" value="1"/>
</dbReference>
<dbReference type="GO" id="GO:0006310">
    <property type="term" value="P:DNA recombination"/>
    <property type="evidence" value="ECO:0007669"/>
    <property type="project" value="UniProtKB-KW"/>
</dbReference>
<dbReference type="Gene3D" id="1.10.443.10">
    <property type="entry name" value="Intergrase catalytic core"/>
    <property type="match status" value="1"/>
</dbReference>
<dbReference type="Proteomes" id="UP000188243">
    <property type="component" value="Chromosome"/>
</dbReference>
<keyword evidence="2" id="KW-0229">DNA integration</keyword>
<dbReference type="InterPro" id="IPR013762">
    <property type="entry name" value="Integrase-like_cat_sf"/>
</dbReference>
<dbReference type="PANTHER" id="PTHR30629:SF6">
    <property type="entry name" value="PROPHAGE INTEGRASE INTA-RELATED"/>
    <property type="match status" value="1"/>
</dbReference>
<evidence type="ECO:0000256" key="1">
    <source>
        <dbReference type="ARBA" id="ARBA00008857"/>
    </source>
</evidence>
<dbReference type="PANTHER" id="PTHR30629">
    <property type="entry name" value="PROPHAGE INTEGRASE"/>
    <property type="match status" value="1"/>
</dbReference>
<dbReference type="InterPro" id="IPR050808">
    <property type="entry name" value="Phage_Integrase"/>
</dbReference>
<feature type="region of interest" description="Disordered" evidence="5">
    <location>
        <begin position="1"/>
        <end position="30"/>
    </location>
</feature>
<evidence type="ECO:0000313" key="8">
    <source>
        <dbReference type="Proteomes" id="UP000188243"/>
    </source>
</evidence>
<keyword evidence="3" id="KW-0238">DNA-binding</keyword>
<dbReference type="GO" id="GO:0003677">
    <property type="term" value="F:DNA binding"/>
    <property type="evidence" value="ECO:0007669"/>
    <property type="project" value="UniProtKB-KW"/>
</dbReference>
<name>A0A1Q2GZS7_9GAMM</name>
<evidence type="ECO:0000313" key="7">
    <source>
        <dbReference type="EMBL" id="AQQ00632.1"/>
    </source>
</evidence>
<dbReference type="AlphaFoldDB" id="A0A1Q2GZS7"/>
<reference evidence="7 8" key="1">
    <citation type="submission" date="2017-02" db="EMBL/GenBank/DDBJ databases">
        <title>Complete genome sequence of the cold-active Pseudoalteromonas aliena strain EH1 isolated from Arctic seawater.</title>
        <authorList>
            <person name="Kim E."/>
            <person name="Heo E."/>
            <person name="Kim H."/>
            <person name="Kim D."/>
        </authorList>
    </citation>
    <scope>NUCLEOTIDE SEQUENCE [LARGE SCALE GENOMIC DNA]</scope>
    <source>
        <strain evidence="7 8">EH1</strain>
    </source>
</reference>
<dbReference type="InterPro" id="IPR025166">
    <property type="entry name" value="Integrase_DNA_bind_dom"/>
</dbReference>
<dbReference type="Gene3D" id="3.30.160.390">
    <property type="entry name" value="Integrase, DNA-binding domain"/>
    <property type="match status" value="1"/>
</dbReference>
<organism evidence="7 8">
    <name type="scientific">Pseudoalteromonas aliena</name>
    <dbReference type="NCBI Taxonomy" id="247523"/>
    <lineage>
        <taxon>Bacteria</taxon>
        <taxon>Pseudomonadati</taxon>
        <taxon>Pseudomonadota</taxon>
        <taxon>Gammaproteobacteria</taxon>
        <taxon>Alteromonadales</taxon>
        <taxon>Pseudoalteromonadaceae</taxon>
        <taxon>Pseudoalteromonas</taxon>
    </lineage>
</organism>